<evidence type="ECO:0000313" key="1">
    <source>
        <dbReference type="EMBL" id="EGW09226.1"/>
    </source>
</evidence>
<reference evidence="2" key="1">
    <citation type="journal article" date="2011" name="Nat. Biotechnol.">
        <title>The genomic sequence of the Chinese hamster ovary (CHO)-K1 cell line.</title>
        <authorList>
            <person name="Xu X."/>
            <person name="Nagarajan H."/>
            <person name="Lewis N.E."/>
            <person name="Pan S."/>
            <person name="Cai Z."/>
            <person name="Liu X."/>
            <person name="Chen W."/>
            <person name="Xie M."/>
            <person name="Wang W."/>
            <person name="Hammond S."/>
            <person name="Andersen M.R."/>
            <person name="Neff N."/>
            <person name="Passarelli B."/>
            <person name="Koh W."/>
            <person name="Fan H.C."/>
            <person name="Wang J."/>
            <person name="Gui Y."/>
            <person name="Lee K.H."/>
            <person name="Betenbaugh M.J."/>
            <person name="Quake S.R."/>
            <person name="Famili I."/>
            <person name="Palsson B.O."/>
            <person name="Wang J."/>
        </authorList>
    </citation>
    <scope>NUCLEOTIDE SEQUENCE [LARGE SCALE GENOMIC DNA]</scope>
    <source>
        <strain evidence="2">CHO K1 cell line</strain>
    </source>
</reference>
<evidence type="ECO:0000313" key="2">
    <source>
        <dbReference type="Proteomes" id="UP000001075"/>
    </source>
</evidence>
<protein>
    <submittedName>
        <fullName evidence="1">Uncharacterized protein</fullName>
    </submittedName>
</protein>
<dbReference type="InParanoid" id="G3HP86"/>
<gene>
    <name evidence="1" type="ORF">I79_012593</name>
</gene>
<accession>G3HP86</accession>
<proteinExistence type="predicted"/>
<sequence length="58" mass="6636">MLLLLRRDGIFGGSVLQCLHGLNERNFTMQKKKSSDAGLQFILEEKQSSDLKKSQIHF</sequence>
<organism evidence="1 2">
    <name type="scientific">Cricetulus griseus</name>
    <name type="common">Chinese hamster</name>
    <name type="synonym">Cricetulus barabensis griseus</name>
    <dbReference type="NCBI Taxonomy" id="10029"/>
    <lineage>
        <taxon>Eukaryota</taxon>
        <taxon>Metazoa</taxon>
        <taxon>Chordata</taxon>
        <taxon>Craniata</taxon>
        <taxon>Vertebrata</taxon>
        <taxon>Euteleostomi</taxon>
        <taxon>Mammalia</taxon>
        <taxon>Eutheria</taxon>
        <taxon>Euarchontoglires</taxon>
        <taxon>Glires</taxon>
        <taxon>Rodentia</taxon>
        <taxon>Myomorpha</taxon>
        <taxon>Muroidea</taxon>
        <taxon>Cricetidae</taxon>
        <taxon>Cricetinae</taxon>
        <taxon>Cricetulus</taxon>
    </lineage>
</organism>
<dbReference type="AlphaFoldDB" id="G3HP86"/>
<dbReference type="EMBL" id="JH000567">
    <property type="protein sequence ID" value="EGW09226.1"/>
    <property type="molecule type" value="Genomic_DNA"/>
</dbReference>
<dbReference type="Proteomes" id="UP000001075">
    <property type="component" value="Unassembled WGS sequence"/>
</dbReference>
<name>G3HP86_CRIGR</name>